<dbReference type="GO" id="GO:0044611">
    <property type="term" value="C:nuclear pore inner ring"/>
    <property type="evidence" value="ECO:0007669"/>
    <property type="project" value="TreeGrafter"/>
</dbReference>
<dbReference type="Proteomes" id="UP000041254">
    <property type="component" value="Unassembled WGS sequence"/>
</dbReference>
<feature type="compositionally biased region" description="Basic residues" evidence="4">
    <location>
        <begin position="1079"/>
        <end position="1088"/>
    </location>
</feature>
<dbReference type="InParanoid" id="A0A0G4FB39"/>
<evidence type="ECO:0000256" key="1">
    <source>
        <dbReference type="ARBA" id="ARBA00004123"/>
    </source>
</evidence>
<dbReference type="OrthoDB" id="338970at2759"/>
<protein>
    <recommendedName>
        <fullName evidence="5">Nucleoporin Nup133/Nup155-like N-terminal domain-containing protein</fullName>
    </recommendedName>
</protein>
<feature type="region of interest" description="Disordered" evidence="4">
    <location>
        <begin position="1534"/>
        <end position="1557"/>
    </location>
</feature>
<feature type="compositionally biased region" description="Low complexity" evidence="4">
    <location>
        <begin position="520"/>
        <end position="536"/>
    </location>
</feature>
<evidence type="ECO:0000259" key="5">
    <source>
        <dbReference type="Pfam" id="PF08801"/>
    </source>
</evidence>
<feature type="compositionally biased region" description="Polar residues" evidence="4">
    <location>
        <begin position="2090"/>
        <end position="2099"/>
    </location>
</feature>
<dbReference type="InterPro" id="IPR014908">
    <property type="entry name" value="Nucleoporin_Nup133/Nup155_N"/>
</dbReference>
<comment type="subcellular location">
    <subcellularLocation>
        <location evidence="1">Nucleus</location>
    </subcellularLocation>
</comment>
<feature type="region of interest" description="Disordered" evidence="4">
    <location>
        <begin position="1159"/>
        <end position="1229"/>
    </location>
</feature>
<dbReference type="PANTHER" id="PTHR10350">
    <property type="entry name" value="NUCLEAR PORE COMPLEX PROTEIN NUP155"/>
    <property type="match status" value="1"/>
</dbReference>
<dbReference type="GO" id="GO:0006405">
    <property type="term" value="P:RNA export from nucleus"/>
    <property type="evidence" value="ECO:0007669"/>
    <property type="project" value="TreeGrafter"/>
</dbReference>
<evidence type="ECO:0000256" key="4">
    <source>
        <dbReference type="SAM" id="MobiDB-lite"/>
    </source>
</evidence>
<feature type="compositionally biased region" description="Polar residues" evidence="4">
    <location>
        <begin position="498"/>
        <end position="507"/>
    </location>
</feature>
<dbReference type="GO" id="GO:0000972">
    <property type="term" value="P:transcription-dependent tethering of RNA polymerase II gene DNA at nuclear periphery"/>
    <property type="evidence" value="ECO:0007669"/>
    <property type="project" value="TreeGrafter"/>
</dbReference>
<feature type="compositionally biased region" description="Pro residues" evidence="4">
    <location>
        <begin position="1164"/>
        <end position="1182"/>
    </location>
</feature>
<feature type="region of interest" description="Disordered" evidence="4">
    <location>
        <begin position="487"/>
        <end position="572"/>
    </location>
</feature>
<name>A0A0G4FB39_VITBC</name>
<reference evidence="6 7" key="1">
    <citation type="submission" date="2014-11" db="EMBL/GenBank/DDBJ databases">
        <authorList>
            <person name="Zhu J."/>
            <person name="Qi W."/>
            <person name="Song R."/>
        </authorList>
    </citation>
    <scope>NUCLEOTIDE SEQUENCE [LARGE SCALE GENOMIC DNA]</scope>
</reference>
<sequence length="2178" mass="239455">MSAGEVPHRDSCLSACRVIEDCHRQDEAGVFIDADLGRSVWQEYQEQASIFDVRKTGVAVPQEFIVNRDDDDRRGAGRKGCYGIFPQIQNCFRGVDNGMRFWNYTGLTNQREVVQCYGLSESIADGPVLAADLVRPKASFQRQWQGEDWILVAATAHWLTFHHLRVIMVYPGESVTRSSVGYVPPKVVGRLDIRELEQYRTHTDKEETYTVVKAHQASGRIFVGGSRGHVYECDYERQKLIPLELSVLDYTPGAAARKTFVQLGKLANVFYQEVRQMAVDEARGLLYVLTADSWIRVFHIPPHAPSTIAYERDIGIPYVEPPRAQGTVGKPPATVLSVTVSPHSVDDRVRTLRTHRDLAALNRQDGQTTHSRRSVLPIVHVEPLSPTEGQKLLFFAVTHDGHRLFFMGRFGSSPFTPIQIGKPNPPTPAIRYEGPVSVELSKIHLPPRDSSIKVKDVFYAKGASLIVSECPPSASIAAAAAAAQLSPQQPLAPPPSLFGQQGPSPFAQQPPHRTAMPQFQGRAGDQQRQPQQQQQQRPPPSPPLSPSGGSDRDRQATRTAPQSGRFGSLLGRFGVGERRGDAADRHLMFGRKNNGLVGIAVDMRHVAQKRSAGLVTGRVSDSDHLQETSDLMDATQKSIAPLDAGWEVLAGSVVVPATECISYELPHIASLYSWAPMYLDPYNTTRRLEFHPRPPGSVQQQPRSGTPFAASMTRVPGPPMALPDLTTQQFLPGMSFVIVSNSEVLHVTKTRPIDQLAHLMVNVSLQPPAAAMVPGYVYGPPMQQDFQQFYNTYSPEQTCAMLWQLLCEWHRSAADMGLLRTPPRSPHAASVGQGLHYVSPLTCVSVPGVRGLGGGADQRVLEVLRRNLMTVLLSPVYRMFHQFTVHHSFSTDRGRDDKSPSGVLNMGQGTYSARLKGLYIYASRLLRAIWDAPLFQVAKEGAMGIAVQPTDRPEPGDDSPTQKKDTEWERFWGATFKRRRRTVGWLGGVGYYGEHDDLVEGRFLPSLTPTFTPRQRQHLQAQLTNLANVIRENRQGLEATPPPNGSVLPYGMPPPQHQANPFVTSFYTSTATGGTHQSGRTHRHHHLPRDRERERVSGGTTTAPVQPPHEFELLEGLLATLDSAIGVLNFCDIFDAPQQDRALTPATFNRLADTTFKDMIMPSVRPPPPAPQAAPTQAPYPYPAGGQTGGGPDRKRQATTDTEGRRADGRRGGVDGSRAREGGAGPLGGVVGEGVADLLQQLVLERVVDQNELRNRCPTLYTQLDADEQEIYLCLAAAKEHFARWEREGRPSGDTSKMGSLQQWAGEVNQAERVIKKHLPNPEFDIKTLLRKAEAAKAVRLFITMACERAKALDQHGVTARPSPPSAPTEPRVEQIYRAKEDCYSAILSLLEERVLVPGDRCIYYPDELMIDFGAKAKRKPVRMTAPVADQPAAAAAAAAADTGGWGAWFRGTAAGGGKRKHEATGVSVSEERVACVDRCRHMVQYCLRESADSQLHVMLFKWIIRQQQHGLHLHELDSPYLAQWLLGLMEQRTQTHRERQQGRPPAAAPSGGDTAGAAEGEAVLKSIPPDELAKYYSRTGLFAEACACYMNLAISPWPTRDIEPSFLAAETGDSWPPQHVNPSDWNVPAPHIDSTTTVDQLLANIDAAHFPSLADRGKFAVEASSYWERAREQGQAGRGGVSVVAGGGGGVGGGGLTGQVPRVGSSKLLNRWERDNCQMAYKTVMLQSTMLAEMKENLRELLDDAKTHLNSDGTRASSSHRTDIHRTLLGAHGVQQSLRNAAHLQLLAWNLGLYWSLLQMLRIEQWPDDGQERVVFLVRHLMDQAIRRALKSGNENVVTELVERLCSSFSPTADSATASQRVWQAALPIVVLKLTDYAYSARTSVGGPYWWWWPVRVLWGPQANQSVNELCAEGLPTFRFPHLTVCHALRNDMVRGEIRKLTNPDGRTAYDYPALLRFHVLKHLLDIITKALERSRVLAVHHRPGDTQRFVNDINAAHTEIKDLCDSRPNLQNIAHSIIDHQALPTLLRQVGELAREANRGRINQPSSHYYQPHIPPRVSVPPPSSGVSSSPRSHLPVGAGLGMAAPSYAQQRDTSVSRAPFGRQPQAPGPSPPGAAAAAAAAAAGGGGLGMGRDSYDRSEPPTLRPPVPASGYGGPGRASMRPEESVSWRVGHAYR</sequence>
<evidence type="ECO:0000313" key="7">
    <source>
        <dbReference type="Proteomes" id="UP000041254"/>
    </source>
</evidence>
<evidence type="ECO:0000256" key="2">
    <source>
        <dbReference type="ARBA" id="ARBA00022448"/>
    </source>
</evidence>
<dbReference type="EMBL" id="CDMY01000401">
    <property type="protein sequence ID" value="CEM10114.1"/>
    <property type="molecule type" value="Genomic_DNA"/>
</dbReference>
<keyword evidence="3" id="KW-0539">Nucleus</keyword>
<feature type="region of interest" description="Disordered" evidence="4">
    <location>
        <begin position="1071"/>
        <end position="1107"/>
    </location>
</feature>
<feature type="domain" description="Nucleoporin Nup133/Nup155-like N-terminal" evidence="5">
    <location>
        <begin position="81"/>
        <end position="448"/>
    </location>
</feature>
<feature type="compositionally biased region" description="Pro residues" evidence="4">
    <location>
        <begin position="2055"/>
        <end position="2066"/>
    </location>
</feature>
<feature type="compositionally biased region" description="Basic and acidic residues" evidence="4">
    <location>
        <begin position="1192"/>
        <end position="1221"/>
    </location>
</feature>
<dbReference type="VEuPathDB" id="CryptoDB:Vbra_22565"/>
<feature type="compositionally biased region" description="Low complexity" evidence="4">
    <location>
        <begin position="2116"/>
        <end position="2125"/>
    </location>
</feature>
<keyword evidence="2" id="KW-0813">Transport</keyword>
<evidence type="ECO:0000256" key="3">
    <source>
        <dbReference type="ARBA" id="ARBA00023242"/>
    </source>
</evidence>
<gene>
    <name evidence="6" type="ORF">Vbra_22565</name>
</gene>
<organism evidence="6 7">
    <name type="scientific">Vitrella brassicaformis (strain CCMP3155)</name>
    <dbReference type="NCBI Taxonomy" id="1169540"/>
    <lineage>
        <taxon>Eukaryota</taxon>
        <taxon>Sar</taxon>
        <taxon>Alveolata</taxon>
        <taxon>Colpodellida</taxon>
        <taxon>Vitrellaceae</taxon>
        <taxon>Vitrella</taxon>
    </lineage>
</organism>
<keyword evidence="7" id="KW-1185">Reference proteome</keyword>
<accession>A0A0G4FB39</accession>
<dbReference type="InterPro" id="IPR004870">
    <property type="entry name" value="Nucleoporin_Nup155"/>
</dbReference>
<feature type="region of interest" description="Disordered" evidence="4">
    <location>
        <begin position="2043"/>
        <end position="2178"/>
    </location>
</feature>
<dbReference type="PANTHER" id="PTHR10350:SF6">
    <property type="entry name" value="NUCLEAR PORE COMPLEX PROTEIN NUP155"/>
    <property type="match status" value="1"/>
</dbReference>
<dbReference type="Pfam" id="PF08801">
    <property type="entry name" value="Nucleoporin_N"/>
    <property type="match status" value="1"/>
</dbReference>
<dbReference type="Gene3D" id="1.20.58.1780">
    <property type="match status" value="1"/>
</dbReference>
<dbReference type="GO" id="GO:0036228">
    <property type="term" value="P:protein localization to nuclear inner membrane"/>
    <property type="evidence" value="ECO:0007669"/>
    <property type="project" value="TreeGrafter"/>
</dbReference>
<dbReference type="GO" id="GO:0017056">
    <property type="term" value="F:structural constituent of nuclear pore"/>
    <property type="evidence" value="ECO:0007669"/>
    <property type="project" value="InterPro"/>
</dbReference>
<evidence type="ECO:0000313" key="6">
    <source>
        <dbReference type="EMBL" id="CEM10114.1"/>
    </source>
</evidence>
<proteinExistence type="predicted"/>
<dbReference type="STRING" id="1169540.A0A0G4FB39"/>
<dbReference type="GO" id="GO:0006606">
    <property type="term" value="P:protein import into nucleus"/>
    <property type="evidence" value="ECO:0007669"/>
    <property type="project" value="TreeGrafter"/>
</dbReference>